<dbReference type="AlphaFoldDB" id="A0A085WEU4"/>
<organism evidence="3 4">
    <name type="scientific">Hyalangium minutum</name>
    <dbReference type="NCBI Taxonomy" id="394096"/>
    <lineage>
        <taxon>Bacteria</taxon>
        <taxon>Pseudomonadati</taxon>
        <taxon>Myxococcota</taxon>
        <taxon>Myxococcia</taxon>
        <taxon>Myxococcales</taxon>
        <taxon>Cystobacterineae</taxon>
        <taxon>Archangiaceae</taxon>
        <taxon>Hyalangium</taxon>
    </lineage>
</organism>
<protein>
    <submittedName>
        <fullName evidence="3">Uncharacterized protein</fullName>
    </submittedName>
</protein>
<feature type="transmembrane region" description="Helical" evidence="2">
    <location>
        <begin position="86"/>
        <end position="107"/>
    </location>
</feature>
<dbReference type="OrthoDB" id="9987949at2"/>
<comment type="caution">
    <text evidence="3">The sequence shown here is derived from an EMBL/GenBank/DDBJ whole genome shotgun (WGS) entry which is preliminary data.</text>
</comment>
<keyword evidence="2" id="KW-1133">Transmembrane helix</keyword>
<dbReference type="RefSeq" id="WP_044192891.1">
    <property type="nucleotide sequence ID" value="NZ_JMCB01000011.1"/>
</dbReference>
<gene>
    <name evidence="3" type="ORF">DB31_1272</name>
</gene>
<evidence type="ECO:0000256" key="2">
    <source>
        <dbReference type="SAM" id="Phobius"/>
    </source>
</evidence>
<dbReference type="Proteomes" id="UP000028725">
    <property type="component" value="Unassembled WGS sequence"/>
</dbReference>
<keyword evidence="2" id="KW-0472">Membrane</keyword>
<proteinExistence type="predicted"/>
<evidence type="ECO:0000256" key="1">
    <source>
        <dbReference type="SAM" id="MobiDB-lite"/>
    </source>
</evidence>
<sequence>MRWLLIMVALGAGGTAGYLGTVSKNSFSDYSREQLDLLERELSQELAQQGSPTRPSKNTAKRAERQEQLAANQQLLQEERQRRSSLYMALGVAGAAAVAAFFVRAGASSPKRRGSRDEDARLMATIGDPAVLRAGARQKAAALLGVSPEAPPAVIEAALQAQLQQRDLSRLEGLAPDLQKLALQQREELVRARDLLVGPAPSKPGSRGS</sequence>
<dbReference type="EMBL" id="JMCB01000011">
    <property type="protein sequence ID" value="KFE66207.1"/>
    <property type="molecule type" value="Genomic_DNA"/>
</dbReference>
<keyword evidence="4" id="KW-1185">Reference proteome</keyword>
<feature type="compositionally biased region" description="Polar residues" evidence="1">
    <location>
        <begin position="45"/>
        <end position="58"/>
    </location>
</feature>
<accession>A0A085WEU4</accession>
<evidence type="ECO:0000313" key="4">
    <source>
        <dbReference type="Proteomes" id="UP000028725"/>
    </source>
</evidence>
<feature type="region of interest" description="Disordered" evidence="1">
    <location>
        <begin position="44"/>
        <end position="66"/>
    </location>
</feature>
<keyword evidence="2" id="KW-0812">Transmembrane</keyword>
<reference evidence="3 4" key="1">
    <citation type="submission" date="2014-04" db="EMBL/GenBank/DDBJ databases">
        <title>Genome assembly of Hyalangium minutum DSM 14724.</title>
        <authorList>
            <person name="Sharma G."/>
            <person name="Subramanian S."/>
        </authorList>
    </citation>
    <scope>NUCLEOTIDE SEQUENCE [LARGE SCALE GENOMIC DNA]</scope>
    <source>
        <strain evidence="3 4">DSM 14724</strain>
    </source>
</reference>
<dbReference type="STRING" id="394096.DB31_1272"/>
<name>A0A085WEU4_9BACT</name>
<evidence type="ECO:0000313" key="3">
    <source>
        <dbReference type="EMBL" id="KFE66207.1"/>
    </source>
</evidence>